<dbReference type="Gene3D" id="1.20.58.2150">
    <property type="match status" value="1"/>
</dbReference>
<dbReference type="InterPro" id="IPR042301">
    <property type="entry name" value="GH115_sf"/>
</dbReference>
<feature type="domain" description="Gylcosyl hydrolase 115 C-terminal" evidence="3">
    <location>
        <begin position="781"/>
        <end position="955"/>
    </location>
</feature>
<dbReference type="Gene3D" id="2.60.40.10">
    <property type="entry name" value="Immunoglobulins"/>
    <property type="match status" value="1"/>
</dbReference>
<dbReference type="OrthoDB" id="8727830at2"/>
<comment type="caution">
    <text evidence="5">The sequence shown here is derived from an EMBL/GenBank/DDBJ whole genome shotgun (WGS) entry which is preliminary data.</text>
</comment>
<dbReference type="InterPro" id="IPR024361">
    <property type="entry name" value="BACON"/>
</dbReference>
<dbReference type="GO" id="GO:0005975">
    <property type="term" value="P:carbohydrate metabolic process"/>
    <property type="evidence" value="ECO:0007669"/>
    <property type="project" value="UniProtKB-ARBA"/>
</dbReference>
<dbReference type="Pfam" id="PF15979">
    <property type="entry name" value="Glyco_hydro_115"/>
    <property type="match status" value="1"/>
</dbReference>
<proteinExistence type="predicted"/>
<evidence type="ECO:0000259" key="3">
    <source>
        <dbReference type="Pfam" id="PF17829"/>
    </source>
</evidence>
<dbReference type="Pfam" id="PF17829">
    <property type="entry name" value="GH115_C"/>
    <property type="match status" value="1"/>
</dbReference>
<accession>A0A512RP78</accession>
<feature type="signal peptide" evidence="2">
    <location>
        <begin position="1"/>
        <end position="20"/>
    </location>
</feature>
<dbReference type="Pfam" id="PF19190">
    <property type="entry name" value="BACON_2"/>
    <property type="match status" value="1"/>
</dbReference>
<dbReference type="InterPro" id="IPR029018">
    <property type="entry name" value="Hex-like_dom2"/>
</dbReference>
<dbReference type="EMBL" id="BKAU01000005">
    <property type="protein sequence ID" value="GEP97502.1"/>
    <property type="molecule type" value="Genomic_DNA"/>
</dbReference>
<dbReference type="InterPro" id="IPR041437">
    <property type="entry name" value="GH115_C"/>
</dbReference>
<gene>
    <name evidence="5" type="ORF">CCY01nite_37620</name>
</gene>
<dbReference type="InterPro" id="IPR013783">
    <property type="entry name" value="Ig-like_fold"/>
</dbReference>
<evidence type="ECO:0000313" key="5">
    <source>
        <dbReference type="EMBL" id="GEP97502.1"/>
    </source>
</evidence>
<name>A0A512RP78_9BACT</name>
<dbReference type="Gene3D" id="3.30.379.10">
    <property type="entry name" value="Chitobiase/beta-hexosaminidase domain 2-like"/>
    <property type="match status" value="1"/>
</dbReference>
<keyword evidence="2" id="KW-0732">Signal</keyword>
<dbReference type="PANTHER" id="PTHR37842:SF2">
    <property type="entry name" value="GYLCOSYL HYDROLASE 115 C-TERMINAL DOMAIN-CONTAINING PROTEIN"/>
    <property type="match status" value="1"/>
</dbReference>
<sequence>MRNKSSIFLFFLFVACHASAADFVIADGRTCASIYYDPGQPSLDSITAHLLADDILRVTGCRPAVITDISKATGRLIITGSIRSKVITQLLGAHDALYRALSGQWECYGRKLITMPGAAPALVLTGSDPRGAAYGVFSLSEEIGVSPWYWWADVQPEKKKRLVVRADEFVSAPPSVKYRGIFINDEDWGLQPWAAKTFEPSTGDIGPATYAKVFELLLRLKANLLWPAMHPSTKPFYHYPGNQKVAEDYQVIIGSSHAEPMLRNNVGEWNSREMGAFNYRSNKNRVFRYWEERVKESRRFNAIYTMGMRGVHDSGMEGVKGPDEAIPLLDSIIRDQRGLLAKYLPAHVPQVFTIYKEVLDIYNKGLQLPDDITLVWPDDNYGYIQRLNNGKEKSRSGGSGVYYHASYWGRPHDYLWLSSTHPALIREEMMKAWESGSDRLWVLNVGDIKPLEYNIQLFLDMAYNAKPFTRSAYVRTHMQQWLSGMFGKEHGSTLTGLLWEYYQLAFERRPEFMGWSQTEPTTPVALTAYNHFAYGDEAVKRIERYERLHKQVKDIRKMIAAKDTAAFYELIYYPVACASFINKKFLYRDKSCHYARQGRLSAEDYAALSRAAYDAIVRETDFYNNRLMNGKWKHIMSMRPRDLPVFDQPDLIKKEEWAASAKKLAAPGSNTGRQMWDISPEEGGVPMTLPDFHAGRNEAYFIDVFLRGDTTVQWTARTSEKWLRISPASGTLSPTGKKEIRLTVTANTNQHKKGRIIISDGKQSFTVFSNALPAAKTTGAVEENGYVSIFAQSFSRRKDQPGERWQLMRNMGHTGNALAAERNGMNTGNALTAEKNSVDTAFIREHAAWVAYDFHTITDTAPEISIITLPTHPLNDSTGMRYAVSIDDKALKMVDFRTFGRSAEWKQNVLSNTAIRRIKGPFLHKGKHTLKIYLVDPGVILDRLLIDMGGLKPSYGIIPETRP</sequence>
<feature type="chain" id="PRO_5022059523" description="Gylcosyl hydrolase 115 C-terminal domain-containing protein" evidence="2">
    <location>
        <begin position="21"/>
        <end position="963"/>
    </location>
</feature>
<dbReference type="CDD" id="cd14948">
    <property type="entry name" value="BACON"/>
    <property type="match status" value="1"/>
</dbReference>
<reference evidence="5 6" key="1">
    <citation type="submission" date="2019-07" db="EMBL/GenBank/DDBJ databases">
        <title>Whole genome shotgun sequence of Chitinophaga cymbidii NBRC 109752.</title>
        <authorList>
            <person name="Hosoyama A."/>
            <person name="Uohara A."/>
            <person name="Ohji S."/>
            <person name="Ichikawa N."/>
        </authorList>
    </citation>
    <scope>NUCLEOTIDE SEQUENCE [LARGE SCALE GENOMIC DNA]</scope>
    <source>
        <strain evidence="5 6">NBRC 109752</strain>
    </source>
</reference>
<dbReference type="GO" id="GO:0016787">
    <property type="term" value="F:hydrolase activity"/>
    <property type="evidence" value="ECO:0007669"/>
    <property type="project" value="UniProtKB-KW"/>
</dbReference>
<evidence type="ECO:0000256" key="2">
    <source>
        <dbReference type="SAM" id="SignalP"/>
    </source>
</evidence>
<organism evidence="5 6">
    <name type="scientific">Chitinophaga cymbidii</name>
    <dbReference type="NCBI Taxonomy" id="1096750"/>
    <lineage>
        <taxon>Bacteria</taxon>
        <taxon>Pseudomonadati</taxon>
        <taxon>Bacteroidota</taxon>
        <taxon>Chitinophagia</taxon>
        <taxon>Chitinophagales</taxon>
        <taxon>Chitinophagaceae</taxon>
        <taxon>Chitinophaga</taxon>
    </lineage>
</organism>
<evidence type="ECO:0000256" key="1">
    <source>
        <dbReference type="ARBA" id="ARBA00022801"/>
    </source>
</evidence>
<dbReference type="InterPro" id="IPR031924">
    <property type="entry name" value="GH115"/>
</dbReference>
<dbReference type="PANTHER" id="PTHR37842">
    <property type="match status" value="1"/>
</dbReference>
<dbReference type="Gene3D" id="3.20.20.520">
    <property type="entry name" value="Glycosyl hydrolase family 115"/>
    <property type="match status" value="1"/>
</dbReference>
<evidence type="ECO:0000259" key="4">
    <source>
        <dbReference type="Pfam" id="PF19190"/>
    </source>
</evidence>
<dbReference type="AlphaFoldDB" id="A0A512RP78"/>
<keyword evidence="1" id="KW-0378">Hydrolase</keyword>
<feature type="domain" description="BACON" evidence="4">
    <location>
        <begin position="693"/>
        <end position="762"/>
    </location>
</feature>
<dbReference type="RefSeq" id="WP_146865162.1">
    <property type="nucleotide sequence ID" value="NZ_BKAU01000005.1"/>
</dbReference>
<protein>
    <recommendedName>
        <fullName evidence="7">Gylcosyl hydrolase 115 C-terminal domain-containing protein</fullName>
    </recommendedName>
</protein>
<dbReference type="PROSITE" id="PS51257">
    <property type="entry name" value="PROKAR_LIPOPROTEIN"/>
    <property type="match status" value="1"/>
</dbReference>
<dbReference type="Gene3D" id="2.60.120.1620">
    <property type="match status" value="1"/>
</dbReference>
<keyword evidence="6" id="KW-1185">Reference proteome</keyword>
<dbReference type="Proteomes" id="UP000321436">
    <property type="component" value="Unassembled WGS sequence"/>
</dbReference>
<evidence type="ECO:0000313" key="6">
    <source>
        <dbReference type="Proteomes" id="UP000321436"/>
    </source>
</evidence>
<evidence type="ECO:0008006" key="7">
    <source>
        <dbReference type="Google" id="ProtNLM"/>
    </source>
</evidence>